<dbReference type="PATRIC" id="fig|679936.5.peg.1102"/>
<dbReference type="Pfam" id="PF12847">
    <property type="entry name" value="Methyltransf_18"/>
    <property type="match status" value="1"/>
</dbReference>
<dbReference type="EMBL" id="CP003179">
    <property type="protein sequence ID" value="AEW04544.1"/>
    <property type="molecule type" value="Genomic_DNA"/>
</dbReference>
<reference evidence="2" key="1">
    <citation type="submission" date="2011-12" db="EMBL/GenBank/DDBJ databases">
        <title>The complete genome of chromosome of Sulfobacillus acidophilus DSM 10332.</title>
        <authorList>
            <person name="Lucas S."/>
            <person name="Han J."/>
            <person name="Lapidus A."/>
            <person name="Bruce D."/>
            <person name="Goodwin L."/>
            <person name="Pitluck S."/>
            <person name="Peters L."/>
            <person name="Kyrpides N."/>
            <person name="Mavromatis K."/>
            <person name="Ivanova N."/>
            <person name="Mikhailova N."/>
            <person name="Chertkov O."/>
            <person name="Saunders E."/>
            <person name="Detter J.C."/>
            <person name="Tapia R."/>
            <person name="Han C."/>
            <person name="Land M."/>
            <person name="Hauser L."/>
            <person name="Markowitz V."/>
            <person name="Cheng J.-F."/>
            <person name="Hugenholtz P."/>
            <person name="Woyke T."/>
            <person name="Wu D."/>
            <person name="Pukall R."/>
            <person name="Gehrich-Schroeter G."/>
            <person name="Schneider S."/>
            <person name="Klenk H.-P."/>
            <person name="Eisen J.A."/>
        </authorList>
    </citation>
    <scope>NUCLEOTIDE SEQUENCE [LARGE SCALE GENOMIC DNA]</scope>
    <source>
        <strain evidence="2">ATCC 700253 / DSM 10332 / NAL</strain>
    </source>
</reference>
<gene>
    <name evidence="1" type="ordered locus">Sulac_1044</name>
</gene>
<evidence type="ECO:0000313" key="1">
    <source>
        <dbReference type="EMBL" id="AEW04544.1"/>
    </source>
</evidence>
<dbReference type="AlphaFoldDB" id="G8TTV3"/>
<dbReference type="Proteomes" id="UP000005439">
    <property type="component" value="Chromosome"/>
</dbReference>
<keyword evidence="2" id="KW-1185">Reference proteome</keyword>
<dbReference type="Gene3D" id="3.40.50.150">
    <property type="entry name" value="Vaccinia Virus protein VP39"/>
    <property type="match status" value="1"/>
</dbReference>
<sequence>MALARQGHEVYATEVTPRGYQVLAGSVAGTGVVPCLGDGLDALNQAPVDGIVIAGMGYGTILHILDYAPLPYRPLPYIVQPMQGALRLRQALQARGFGWRRANVVEDRHRYYPLWEIVRGQGHMWEGEIPEELAVSPLYPAYLRQELARIPDVPALPASQRNLRQQLWEAISRYDG</sequence>
<protein>
    <submittedName>
        <fullName evidence="1">Uncharacterized protein</fullName>
    </submittedName>
</protein>
<dbReference type="KEGG" id="sap:Sulac_1044"/>
<dbReference type="HOGENOM" id="CLU_1255408_0_0_9"/>
<reference evidence="1 2" key="2">
    <citation type="journal article" date="2012" name="Stand. Genomic Sci.">
        <title>Complete genome sequence of the moderately thermophilic mineral-sulfide-oxidizing firmicute Sulfobacillus acidophilus type strain (NAL(T)).</title>
        <authorList>
            <person name="Anderson I."/>
            <person name="Chertkov O."/>
            <person name="Chen A."/>
            <person name="Saunders E."/>
            <person name="Lapidus A."/>
            <person name="Nolan M."/>
            <person name="Lucas S."/>
            <person name="Hammon N."/>
            <person name="Deshpande S."/>
            <person name="Cheng J.F."/>
            <person name="Han C."/>
            <person name="Tapia R."/>
            <person name="Goodwin L.A."/>
            <person name="Pitluck S."/>
            <person name="Liolios K."/>
            <person name="Pagani I."/>
            <person name="Ivanova N."/>
            <person name="Mikhailova N."/>
            <person name="Pati A."/>
            <person name="Palaniappan K."/>
            <person name="Land M."/>
            <person name="Pan C."/>
            <person name="Rohde M."/>
            <person name="Pukall R."/>
            <person name="Goker M."/>
            <person name="Detter J.C."/>
            <person name="Woyke T."/>
            <person name="Bristow J."/>
            <person name="Eisen J.A."/>
            <person name="Markowitz V."/>
            <person name="Hugenholtz P."/>
            <person name="Kyrpides N.C."/>
            <person name="Klenk H.P."/>
            <person name="Mavromatis K."/>
        </authorList>
    </citation>
    <scope>NUCLEOTIDE SEQUENCE [LARGE SCALE GENOMIC DNA]</scope>
    <source>
        <strain evidence="2">ATCC 700253 / DSM 10332 / NAL</strain>
    </source>
</reference>
<dbReference type="STRING" id="679936.Sulac_1044"/>
<organism evidence="1 2">
    <name type="scientific">Sulfobacillus acidophilus (strain ATCC 700253 / DSM 10332 / NAL)</name>
    <dbReference type="NCBI Taxonomy" id="679936"/>
    <lineage>
        <taxon>Bacteria</taxon>
        <taxon>Bacillati</taxon>
        <taxon>Bacillota</taxon>
        <taxon>Clostridia</taxon>
        <taxon>Eubacteriales</taxon>
        <taxon>Clostridiales Family XVII. Incertae Sedis</taxon>
        <taxon>Sulfobacillus</taxon>
    </lineage>
</organism>
<dbReference type="InterPro" id="IPR029063">
    <property type="entry name" value="SAM-dependent_MTases_sf"/>
</dbReference>
<accession>G8TTV3</accession>
<proteinExistence type="predicted"/>
<name>G8TTV3_SULAD</name>
<evidence type="ECO:0000313" key="2">
    <source>
        <dbReference type="Proteomes" id="UP000005439"/>
    </source>
</evidence>